<sequence length="491" mass="53788">MAHLLAVLALTLPTIAFAGRPGLGPSAHRPDFPVQTHNIFTLTIPTALLTNASHTNHTIEPPRSNHTTSSVNVTIPQLNDECLRQPLTPELWHKLKMNAYLDSYPGGKNWTLEKYAGRVGATDFVCGIGKVCSPGQLCESVKGRDWYALVAAENWNNFVNSLFEAAGDAFDEVSAILPTMVPDYFSSTSHRHGKRSYPYTSTHSNAFPASLFSSIAPIEGSIWGSWGTISWIGLVMAIYQVSAFSWVNTLLIVGNGESRFIRSSDVTWMLGEAQHAVQETISNITQQVITAGISTSQGLASINRDGIFLTGVPIINQNTVQKEFERTLKVKTLVKLWRIQNVFIVRGSDPCTGSGPNGALDKPGVLSYCGTDGVSGSATLRHSMMNIVRADLRGGNKFYDTLYHGHLAEAKYGFTTEFLTTQSWECQKEHGVFEYDPFVNRTAISYVNPHQPTECLVNLPVCDATNPAIIVARKRGQSLTKVCRDIANLPI</sequence>
<protein>
    <recommendedName>
        <fullName evidence="2">DUF7872 domain-containing protein</fullName>
    </recommendedName>
</protein>
<dbReference type="Proteomes" id="UP000886653">
    <property type="component" value="Unassembled WGS sequence"/>
</dbReference>
<keyword evidence="4" id="KW-1185">Reference proteome</keyword>
<gene>
    <name evidence="3" type="ORF">CROQUDRAFT_39224</name>
</gene>
<evidence type="ECO:0000256" key="1">
    <source>
        <dbReference type="SAM" id="SignalP"/>
    </source>
</evidence>
<feature type="domain" description="DUF7872" evidence="2">
    <location>
        <begin position="258"/>
        <end position="491"/>
    </location>
</feature>
<dbReference type="PANTHER" id="PTHR33339">
    <property type="entry name" value="LYSM DOMAIN-CONTAINING PROTEIN"/>
    <property type="match status" value="1"/>
</dbReference>
<dbReference type="InterPro" id="IPR057194">
    <property type="entry name" value="DUF7872"/>
</dbReference>
<comment type="caution">
    <text evidence="3">The sequence shown here is derived from an EMBL/GenBank/DDBJ whole genome shotgun (WGS) entry which is preliminary data.</text>
</comment>
<dbReference type="OrthoDB" id="2501761at2759"/>
<accession>A0A9P6NME6</accession>
<evidence type="ECO:0000313" key="3">
    <source>
        <dbReference type="EMBL" id="KAG0149805.1"/>
    </source>
</evidence>
<dbReference type="Pfam" id="PF25278">
    <property type="entry name" value="DUF7872"/>
    <property type="match status" value="1"/>
</dbReference>
<reference evidence="3" key="1">
    <citation type="submission" date="2013-11" db="EMBL/GenBank/DDBJ databases">
        <title>Genome sequence of the fusiform rust pathogen reveals effectors for host alternation and coevolution with pine.</title>
        <authorList>
            <consortium name="DOE Joint Genome Institute"/>
            <person name="Smith K."/>
            <person name="Pendleton A."/>
            <person name="Kubisiak T."/>
            <person name="Anderson C."/>
            <person name="Salamov A."/>
            <person name="Aerts A."/>
            <person name="Riley R."/>
            <person name="Clum A."/>
            <person name="Lindquist E."/>
            <person name="Ence D."/>
            <person name="Campbell M."/>
            <person name="Kronenberg Z."/>
            <person name="Feau N."/>
            <person name="Dhillon B."/>
            <person name="Hamelin R."/>
            <person name="Burleigh J."/>
            <person name="Smith J."/>
            <person name="Yandell M."/>
            <person name="Nelson C."/>
            <person name="Grigoriev I."/>
            <person name="Davis J."/>
        </authorList>
    </citation>
    <scope>NUCLEOTIDE SEQUENCE</scope>
    <source>
        <strain evidence="3">G11</strain>
    </source>
</reference>
<organism evidence="3 4">
    <name type="scientific">Cronartium quercuum f. sp. fusiforme G11</name>
    <dbReference type="NCBI Taxonomy" id="708437"/>
    <lineage>
        <taxon>Eukaryota</taxon>
        <taxon>Fungi</taxon>
        <taxon>Dikarya</taxon>
        <taxon>Basidiomycota</taxon>
        <taxon>Pucciniomycotina</taxon>
        <taxon>Pucciniomycetes</taxon>
        <taxon>Pucciniales</taxon>
        <taxon>Coleosporiaceae</taxon>
        <taxon>Cronartium</taxon>
    </lineage>
</organism>
<dbReference type="EMBL" id="MU167224">
    <property type="protein sequence ID" value="KAG0149805.1"/>
    <property type="molecule type" value="Genomic_DNA"/>
</dbReference>
<evidence type="ECO:0000259" key="2">
    <source>
        <dbReference type="Pfam" id="PF25278"/>
    </source>
</evidence>
<evidence type="ECO:0000313" key="4">
    <source>
        <dbReference type="Proteomes" id="UP000886653"/>
    </source>
</evidence>
<dbReference type="AlphaFoldDB" id="A0A9P6NME6"/>
<dbReference type="PANTHER" id="PTHR33339:SF1">
    <property type="entry name" value="LYSM DOMAIN-CONTAINING PROTEIN"/>
    <property type="match status" value="1"/>
</dbReference>
<proteinExistence type="predicted"/>
<feature type="signal peptide" evidence="1">
    <location>
        <begin position="1"/>
        <end position="18"/>
    </location>
</feature>
<keyword evidence="1" id="KW-0732">Signal</keyword>
<feature type="chain" id="PRO_5040164655" description="DUF7872 domain-containing protein" evidence="1">
    <location>
        <begin position="19"/>
        <end position="491"/>
    </location>
</feature>
<name>A0A9P6NME6_9BASI</name>